<dbReference type="AlphaFoldDB" id="A0A368H0A2"/>
<dbReference type="EMBL" id="JOJR01000039">
    <property type="protein sequence ID" value="RCN49029.1"/>
    <property type="molecule type" value="Genomic_DNA"/>
</dbReference>
<accession>A0A368H0A2</accession>
<name>A0A368H0A2_ANCCA</name>
<gene>
    <name evidence="2" type="ORF">ANCCAN_04906</name>
</gene>
<organism evidence="2 3">
    <name type="scientific">Ancylostoma caninum</name>
    <name type="common">Dog hookworm</name>
    <dbReference type="NCBI Taxonomy" id="29170"/>
    <lineage>
        <taxon>Eukaryota</taxon>
        <taxon>Metazoa</taxon>
        <taxon>Ecdysozoa</taxon>
        <taxon>Nematoda</taxon>
        <taxon>Chromadorea</taxon>
        <taxon>Rhabditida</taxon>
        <taxon>Rhabditina</taxon>
        <taxon>Rhabditomorpha</taxon>
        <taxon>Strongyloidea</taxon>
        <taxon>Ancylostomatidae</taxon>
        <taxon>Ancylostomatinae</taxon>
        <taxon>Ancylostoma</taxon>
    </lineage>
</organism>
<sequence>MNRLYNKVRERFGGANSGSVTIHEQPTGTLPTPATNRKPEVAVAPQPQTQRTRHRHQRETDVDRNQQFATAVERRSSGSGLVLPAYQAYFRNGGEERLVDGPPPSPKDSRVTQLEQRVRELEAMVVGQAAANNTAVVIPVTPTQQAKRVIHFYGVHRKLLSKR</sequence>
<protein>
    <submittedName>
        <fullName evidence="2">Uncharacterized protein</fullName>
    </submittedName>
</protein>
<comment type="caution">
    <text evidence="2">The sequence shown here is derived from an EMBL/GenBank/DDBJ whole genome shotgun (WGS) entry which is preliminary data.</text>
</comment>
<dbReference type="OrthoDB" id="5835862at2759"/>
<feature type="region of interest" description="Disordered" evidence="1">
    <location>
        <begin position="1"/>
        <end position="66"/>
    </location>
</feature>
<feature type="compositionally biased region" description="Polar residues" evidence="1">
    <location>
        <begin position="17"/>
        <end position="35"/>
    </location>
</feature>
<evidence type="ECO:0000313" key="3">
    <source>
        <dbReference type="Proteomes" id="UP000252519"/>
    </source>
</evidence>
<evidence type="ECO:0000313" key="2">
    <source>
        <dbReference type="EMBL" id="RCN49029.1"/>
    </source>
</evidence>
<keyword evidence="3" id="KW-1185">Reference proteome</keyword>
<proteinExistence type="predicted"/>
<dbReference type="STRING" id="29170.A0A368H0A2"/>
<evidence type="ECO:0000256" key="1">
    <source>
        <dbReference type="SAM" id="MobiDB-lite"/>
    </source>
</evidence>
<dbReference type="Proteomes" id="UP000252519">
    <property type="component" value="Unassembled WGS sequence"/>
</dbReference>
<reference evidence="2 3" key="1">
    <citation type="submission" date="2014-10" db="EMBL/GenBank/DDBJ databases">
        <title>Draft genome of the hookworm Ancylostoma caninum.</title>
        <authorList>
            <person name="Mitreva M."/>
        </authorList>
    </citation>
    <scope>NUCLEOTIDE SEQUENCE [LARGE SCALE GENOMIC DNA]</scope>
    <source>
        <strain evidence="2 3">Baltimore</strain>
    </source>
</reference>